<feature type="transmembrane region" description="Helical" evidence="2">
    <location>
        <begin position="452"/>
        <end position="473"/>
    </location>
</feature>
<organism evidence="5 6">
    <name type="scientific">Prymnesium parvum</name>
    <name type="common">Toxic golden alga</name>
    <dbReference type="NCBI Taxonomy" id="97485"/>
    <lineage>
        <taxon>Eukaryota</taxon>
        <taxon>Haptista</taxon>
        <taxon>Haptophyta</taxon>
        <taxon>Prymnesiophyceae</taxon>
        <taxon>Prymnesiales</taxon>
        <taxon>Prymnesiaceae</taxon>
        <taxon>Prymnesium</taxon>
    </lineage>
</organism>
<feature type="transmembrane region" description="Helical" evidence="2">
    <location>
        <begin position="113"/>
        <end position="131"/>
    </location>
</feature>
<dbReference type="InterPro" id="IPR002645">
    <property type="entry name" value="STAS_dom"/>
</dbReference>
<evidence type="ECO:0000256" key="2">
    <source>
        <dbReference type="SAM" id="Phobius"/>
    </source>
</evidence>
<feature type="transmembrane region" description="Helical" evidence="2">
    <location>
        <begin position="373"/>
        <end position="394"/>
    </location>
</feature>
<keyword evidence="2" id="KW-0812">Transmembrane</keyword>
<feature type="transmembrane region" description="Helical" evidence="2">
    <location>
        <begin position="594"/>
        <end position="618"/>
    </location>
</feature>
<feature type="domain" description="STAS" evidence="4">
    <location>
        <begin position="598"/>
        <end position="705"/>
    </location>
</feature>
<dbReference type="PROSITE" id="PS50801">
    <property type="entry name" value="STAS"/>
    <property type="match status" value="1"/>
</dbReference>
<dbReference type="SUPFAM" id="SSF52091">
    <property type="entry name" value="SpoIIaa-like"/>
    <property type="match status" value="1"/>
</dbReference>
<dbReference type="GO" id="GO:0005509">
    <property type="term" value="F:calcium ion binding"/>
    <property type="evidence" value="ECO:0007669"/>
    <property type="project" value="InterPro"/>
</dbReference>
<feature type="transmembrane region" description="Helical" evidence="2">
    <location>
        <begin position="73"/>
        <end position="98"/>
    </location>
</feature>
<dbReference type="Gene3D" id="1.10.238.10">
    <property type="entry name" value="EF-hand"/>
    <property type="match status" value="1"/>
</dbReference>
<comment type="caution">
    <text evidence="5">The sequence shown here is derived from an EMBL/GenBank/DDBJ whole genome shotgun (WGS) entry which is preliminary data.</text>
</comment>
<keyword evidence="2" id="KW-0472">Membrane</keyword>
<dbReference type="CDD" id="cd07042">
    <property type="entry name" value="STAS_SulP_like_sulfate_transporter"/>
    <property type="match status" value="1"/>
</dbReference>
<dbReference type="InterPro" id="IPR036513">
    <property type="entry name" value="STAS_dom_sf"/>
</dbReference>
<dbReference type="CDD" id="cd00051">
    <property type="entry name" value="EFh"/>
    <property type="match status" value="1"/>
</dbReference>
<evidence type="ECO:0000256" key="1">
    <source>
        <dbReference type="ARBA" id="ARBA00022837"/>
    </source>
</evidence>
<evidence type="ECO:0008006" key="7">
    <source>
        <dbReference type="Google" id="ProtNLM"/>
    </source>
</evidence>
<feature type="transmembrane region" description="Helical" evidence="2">
    <location>
        <begin position="252"/>
        <end position="269"/>
    </location>
</feature>
<reference evidence="5 6" key="1">
    <citation type="journal article" date="2024" name="Science">
        <title>Giant polyketide synthase enzymes in the biosynthesis of giant marine polyether toxins.</title>
        <authorList>
            <person name="Fallon T.R."/>
            <person name="Shende V.V."/>
            <person name="Wierzbicki I.H."/>
            <person name="Pendleton A.L."/>
            <person name="Watervoot N.F."/>
            <person name="Auber R.P."/>
            <person name="Gonzalez D.J."/>
            <person name="Wisecaver J.H."/>
            <person name="Moore B.S."/>
        </authorList>
    </citation>
    <scope>NUCLEOTIDE SEQUENCE [LARGE SCALE GENOMIC DNA]</scope>
    <source>
        <strain evidence="5 6">12B1</strain>
    </source>
</reference>
<keyword evidence="1" id="KW-0106">Calcium</keyword>
<dbReference type="PANTHER" id="PTHR43310:SF2">
    <property type="entry name" value="SLC26A_SULP TRANSPORTER DOMAIN-CONTAINING PROTEIN"/>
    <property type="match status" value="1"/>
</dbReference>
<feature type="transmembrane region" description="Helical" evidence="2">
    <location>
        <begin position="415"/>
        <end position="432"/>
    </location>
</feature>
<sequence>MADDSFAYTLSTRSAADELEAPPQKTRFHPSALAVNIGAKKLSRTSLEFSVAQTIFGAEEELSTHFHKTQQKLGGFFSGAVCFILYFFFSIVFSTIIFQDLASGASSFGDADGVGVVLLGVAIGCLAFARGSHCKAIIAGPDLLPIVFVQESGIAIRTFLKSDPDGATKVLPTTLVSMVIGNVVVGALFFALGHTKKTSAAIGFVPASVISGFLSCIGYKVIKLAVFISTTHDLKAKYLGELVRDYDDRVDPWVPILLAVIIGVSLYMLKRRHVLRTDILILTFILVPLAIFYVGVAISGKSMQELRDTGWFLTTPYGCADGGGGGSSEPSAHGSHRRLAGGKEGPFCEFSRVDFWLSLEIVYSSEGLIAWEALPQCIGIWLMGAMITALDNMLKLSSSETALKVDLDYNHEMQVGGLATLVSALLTGMPCYGQTKFNLINYSIVHSTTDPVPTITCGLLCFLTILSGVAGPIINVLPRFLLAGLLINSGAGFIVENLIEGRLRLTRVSFSIVWIIFSVNFVWEFFVKSELSNTVSPLLPGLLVVFVLGIILAAFEFIASFMHKDPPANPIRGVDICSTALRPKPVELRLGEMASWYVVLPLHGFVFFGSATVFYQRLKALISTEMRKPRAERIRIVLLDCSGLTGIDPTARNTLTKVHRLVKEESRLELLWAGLNLKFSNEMRKGGLFQGTRHFGSLDVALKWVEDEFLRHAAALTGILLGAHPTLKTIHHRSTLASAFSIATTSPDRIPTPRLIKYSTRVAFAAGEVVFDHIDAPEEALFLLFVGELLLTEQQGYTVQRRTVFPGTLVNYQRALLFEAAVHSGGGRQGGHGGAPASATALTAAVLLKFSRDSFATLQRDEPALAMQLLLAVIRQSELQRPGRTRLLPTKDPALAIPSVPSLAAFASSANLKPHRVELTQFQLERFTEVFALIDADGSGMITVDELEAYMSSVGRTVPSGPLAEMLRDISSDLAGSLSRDDFLEFLRQNLVADLPATLVAWMEDEHAAAAAASSSGRVSRVSRRAAVRLLRAGGFTLPTRSAMEELMDNVDADASGDISKHKLLVAAGMIRHKERQASALAEAFSELAKQAGCEAVTQELSADHLSKLLNVDMAVAEEIVFLADLDRFSNNPPFQITKRTSTADFKEPTIDLIELYRLIVGWT</sequence>
<dbReference type="InterPro" id="IPR052706">
    <property type="entry name" value="Membrane-Transporter-like"/>
</dbReference>
<evidence type="ECO:0000259" key="3">
    <source>
        <dbReference type="PROSITE" id="PS50222"/>
    </source>
</evidence>
<gene>
    <name evidence="5" type="ORF">AB1Y20_006985</name>
</gene>
<dbReference type="SUPFAM" id="SSF47473">
    <property type="entry name" value="EF-hand"/>
    <property type="match status" value="1"/>
</dbReference>
<feature type="domain" description="EF-hand" evidence="3">
    <location>
        <begin position="922"/>
        <end position="957"/>
    </location>
</feature>
<dbReference type="InterPro" id="IPR018490">
    <property type="entry name" value="cNMP-bd_dom_sf"/>
</dbReference>
<dbReference type="SMART" id="SM00054">
    <property type="entry name" value="EFh"/>
    <property type="match status" value="2"/>
</dbReference>
<dbReference type="Proteomes" id="UP001515480">
    <property type="component" value="Unassembled WGS sequence"/>
</dbReference>
<feature type="transmembrane region" description="Helical" evidence="2">
    <location>
        <begin position="200"/>
        <end position="222"/>
    </location>
</feature>
<dbReference type="EMBL" id="JBGBPQ010000015">
    <property type="protein sequence ID" value="KAL1510690.1"/>
    <property type="molecule type" value="Genomic_DNA"/>
</dbReference>
<dbReference type="AlphaFoldDB" id="A0AB34J1G9"/>
<evidence type="ECO:0000313" key="6">
    <source>
        <dbReference type="Proteomes" id="UP001515480"/>
    </source>
</evidence>
<keyword evidence="2" id="KW-1133">Transmembrane helix</keyword>
<dbReference type="SUPFAM" id="SSF51206">
    <property type="entry name" value="cAMP-binding domain-like"/>
    <property type="match status" value="1"/>
</dbReference>
<dbReference type="PROSITE" id="PS00018">
    <property type="entry name" value="EF_HAND_1"/>
    <property type="match status" value="1"/>
</dbReference>
<dbReference type="InterPro" id="IPR018247">
    <property type="entry name" value="EF_Hand_1_Ca_BS"/>
</dbReference>
<dbReference type="InterPro" id="IPR014710">
    <property type="entry name" value="RmlC-like_jellyroll"/>
</dbReference>
<feature type="transmembrane region" description="Helical" evidence="2">
    <location>
        <begin position="281"/>
        <end position="300"/>
    </location>
</feature>
<feature type="transmembrane region" description="Helical" evidence="2">
    <location>
        <begin position="172"/>
        <end position="193"/>
    </location>
</feature>
<dbReference type="Pfam" id="PF13499">
    <property type="entry name" value="EF-hand_7"/>
    <property type="match status" value="1"/>
</dbReference>
<evidence type="ECO:0000313" key="5">
    <source>
        <dbReference type="EMBL" id="KAL1510690.1"/>
    </source>
</evidence>
<feature type="transmembrane region" description="Helical" evidence="2">
    <location>
        <begin position="505"/>
        <end position="526"/>
    </location>
</feature>
<keyword evidence="6" id="KW-1185">Reference proteome</keyword>
<dbReference type="Gene3D" id="3.30.750.24">
    <property type="entry name" value="STAS domain"/>
    <property type="match status" value="1"/>
</dbReference>
<dbReference type="PANTHER" id="PTHR43310">
    <property type="entry name" value="SULFATE TRANSPORTER YBAR-RELATED"/>
    <property type="match status" value="1"/>
</dbReference>
<evidence type="ECO:0000259" key="4">
    <source>
        <dbReference type="PROSITE" id="PS50801"/>
    </source>
</evidence>
<dbReference type="InterPro" id="IPR002048">
    <property type="entry name" value="EF_hand_dom"/>
</dbReference>
<dbReference type="InterPro" id="IPR011992">
    <property type="entry name" value="EF-hand-dom_pair"/>
</dbReference>
<dbReference type="Gene3D" id="2.60.120.10">
    <property type="entry name" value="Jelly Rolls"/>
    <property type="match status" value="1"/>
</dbReference>
<feature type="transmembrane region" description="Helical" evidence="2">
    <location>
        <begin position="480"/>
        <end position="499"/>
    </location>
</feature>
<feature type="transmembrane region" description="Helical" evidence="2">
    <location>
        <begin position="538"/>
        <end position="562"/>
    </location>
</feature>
<dbReference type="PROSITE" id="PS50222">
    <property type="entry name" value="EF_HAND_2"/>
    <property type="match status" value="1"/>
</dbReference>
<accession>A0AB34J1G9</accession>
<proteinExistence type="predicted"/>
<name>A0AB34J1G9_PRYPA</name>
<protein>
    <recommendedName>
        <fullName evidence="7">Calmodulin</fullName>
    </recommendedName>
</protein>